<feature type="region of interest" description="Disordered" evidence="1">
    <location>
        <begin position="1"/>
        <end position="20"/>
    </location>
</feature>
<comment type="caution">
    <text evidence="2">The sequence shown here is derived from an EMBL/GenBank/DDBJ whole genome shotgun (WGS) entry which is preliminary data.</text>
</comment>
<feature type="compositionally biased region" description="Polar residues" evidence="1">
    <location>
        <begin position="67"/>
        <end position="76"/>
    </location>
</feature>
<organism evidence="2 3">
    <name type="scientific">Cinchona calisaya</name>
    <dbReference type="NCBI Taxonomy" id="153742"/>
    <lineage>
        <taxon>Eukaryota</taxon>
        <taxon>Viridiplantae</taxon>
        <taxon>Streptophyta</taxon>
        <taxon>Embryophyta</taxon>
        <taxon>Tracheophyta</taxon>
        <taxon>Spermatophyta</taxon>
        <taxon>Magnoliopsida</taxon>
        <taxon>eudicotyledons</taxon>
        <taxon>Gunneridae</taxon>
        <taxon>Pentapetalae</taxon>
        <taxon>asterids</taxon>
        <taxon>lamiids</taxon>
        <taxon>Gentianales</taxon>
        <taxon>Rubiaceae</taxon>
        <taxon>Cinchonoideae</taxon>
        <taxon>Cinchoneae</taxon>
        <taxon>Cinchona</taxon>
    </lineage>
</organism>
<sequence>MTTDRPMNESDMLGKPMNGSDLLCQLTQNEVEENNRGMVVRLKKTMEKKVGGEIEENNGGEGGEIEVTNSNKEGML</sequence>
<evidence type="ECO:0000256" key="1">
    <source>
        <dbReference type="SAM" id="MobiDB-lite"/>
    </source>
</evidence>
<dbReference type="EMBL" id="JBJUIK010000014">
    <property type="protein sequence ID" value="KAL3505480.1"/>
    <property type="molecule type" value="Genomic_DNA"/>
</dbReference>
<name>A0ABD2YHV9_9GENT</name>
<proteinExistence type="predicted"/>
<gene>
    <name evidence="2" type="ORF">ACH5RR_035321</name>
</gene>
<dbReference type="Proteomes" id="UP001630127">
    <property type="component" value="Unassembled WGS sequence"/>
</dbReference>
<dbReference type="AlphaFoldDB" id="A0ABD2YHV9"/>
<accession>A0ABD2YHV9</accession>
<reference evidence="2 3" key="1">
    <citation type="submission" date="2024-11" db="EMBL/GenBank/DDBJ databases">
        <title>A near-complete genome assembly of Cinchona calisaya.</title>
        <authorList>
            <person name="Lian D.C."/>
            <person name="Zhao X.W."/>
            <person name="Wei L."/>
        </authorList>
    </citation>
    <scope>NUCLEOTIDE SEQUENCE [LARGE SCALE GENOMIC DNA]</scope>
    <source>
        <tissue evidence="2">Nenye</tissue>
    </source>
</reference>
<feature type="region of interest" description="Disordered" evidence="1">
    <location>
        <begin position="52"/>
        <end position="76"/>
    </location>
</feature>
<evidence type="ECO:0000313" key="2">
    <source>
        <dbReference type="EMBL" id="KAL3505480.1"/>
    </source>
</evidence>
<protein>
    <submittedName>
        <fullName evidence="2">Uncharacterized protein</fullName>
    </submittedName>
</protein>
<keyword evidence="3" id="KW-1185">Reference proteome</keyword>
<evidence type="ECO:0000313" key="3">
    <source>
        <dbReference type="Proteomes" id="UP001630127"/>
    </source>
</evidence>